<organism evidence="1 2">
    <name type="scientific">Photobacterium piscicola</name>
    <dbReference type="NCBI Taxonomy" id="1378299"/>
    <lineage>
        <taxon>Bacteria</taxon>
        <taxon>Pseudomonadati</taxon>
        <taxon>Pseudomonadota</taxon>
        <taxon>Gammaproteobacteria</taxon>
        <taxon>Vibrionales</taxon>
        <taxon>Vibrionaceae</taxon>
        <taxon>Photobacterium</taxon>
    </lineage>
</organism>
<evidence type="ECO:0000313" key="2">
    <source>
        <dbReference type="Proteomes" id="UP000189966"/>
    </source>
</evidence>
<dbReference type="OrthoDB" id="6104063at2"/>
<proteinExistence type="predicted"/>
<protein>
    <submittedName>
        <fullName evidence="1">CRISPR-associated protein (Cas_Csy4)</fullName>
    </submittedName>
</protein>
<gene>
    <name evidence="1" type="ORF">CZ809_00196</name>
</gene>
<dbReference type="InterPro" id="IPR013396">
    <property type="entry name" value="CRISPR-assoc_prot_Csy4"/>
</dbReference>
<dbReference type="EMBL" id="FUZI01000001">
    <property type="protein sequence ID" value="SKC30719.1"/>
    <property type="molecule type" value="Genomic_DNA"/>
</dbReference>
<dbReference type="InterPro" id="IPR042564">
    <property type="entry name" value="CRISPR-Cas6/Csy4_sf"/>
</dbReference>
<reference evidence="1 2" key="1">
    <citation type="submission" date="2017-02" db="EMBL/GenBank/DDBJ databases">
        <authorList>
            <person name="Peterson S.W."/>
        </authorList>
    </citation>
    <scope>NUCLEOTIDE SEQUENCE [LARGE SCALE GENOMIC DNA]</scope>
    <source>
        <strain evidence="2">type strain: NCCB 100098</strain>
    </source>
</reference>
<dbReference type="RefSeq" id="WP_080155582.1">
    <property type="nucleotide sequence ID" value="NZ_FUZI01000001.1"/>
</dbReference>
<sequence>MDWYYKTIRFVPTNCNNEFLAAKCINILHGFSYRYDTRSIGVSFPNWCNETVGDRISFVSIEKMTLDYLLTQNYFKEMQDLGYFNISKTLIVPIECNFACFKRYQKIDKSSAAGFHRKIKRLAKRAHNRGEVFDNKKYNIYKQCDIGHYHSLAEESKSKGYGFRLNIQRTNEVSINNIPIFSSYGLANTAHTLQSVPII</sequence>
<accession>A0A1T5HV55</accession>
<dbReference type="Gene3D" id="3.30.70.2540">
    <property type="entry name" value="CRISPR-associated endoribonuclease Cas6/Csy4"/>
    <property type="match status" value="1"/>
</dbReference>
<evidence type="ECO:0000313" key="1">
    <source>
        <dbReference type="EMBL" id="SKC30719.1"/>
    </source>
</evidence>
<dbReference type="GO" id="GO:0004519">
    <property type="term" value="F:endonuclease activity"/>
    <property type="evidence" value="ECO:0007669"/>
    <property type="project" value="InterPro"/>
</dbReference>
<dbReference type="GO" id="GO:0043571">
    <property type="term" value="P:maintenance of CRISPR repeat elements"/>
    <property type="evidence" value="ECO:0007669"/>
    <property type="project" value="InterPro"/>
</dbReference>
<name>A0A1T5HV55_9GAMM</name>
<dbReference type="AlphaFoldDB" id="A0A1T5HV55"/>
<dbReference type="Proteomes" id="UP000189966">
    <property type="component" value="Unassembled WGS sequence"/>
</dbReference>
<dbReference type="NCBIfam" id="TIGR02563">
    <property type="entry name" value="cas_Csy4"/>
    <property type="match status" value="1"/>
</dbReference>
<dbReference type="Pfam" id="PF09618">
    <property type="entry name" value="Cas_Csy4"/>
    <property type="match status" value="1"/>
</dbReference>